<evidence type="ECO:0000313" key="3">
    <source>
        <dbReference type="Proteomes" id="UP000593567"/>
    </source>
</evidence>
<organism evidence="2 3">
    <name type="scientific">Bugula neritina</name>
    <name type="common">Brown bryozoan</name>
    <name type="synonym">Sertularia neritina</name>
    <dbReference type="NCBI Taxonomy" id="10212"/>
    <lineage>
        <taxon>Eukaryota</taxon>
        <taxon>Metazoa</taxon>
        <taxon>Spiralia</taxon>
        <taxon>Lophotrochozoa</taxon>
        <taxon>Bryozoa</taxon>
        <taxon>Gymnolaemata</taxon>
        <taxon>Cheilostomatida</taxon>
        <taxon>Flustrina</taxon>
        <taxon>Buguloidea</taxon>
        <taxon>Bugulidae</taxon>
        <taxon>Bugula</taxon>
    </lineage>
</organism>
<dbReference type="Proteomes" id="UP000593567">
    <property type="component" value="Unassembled WGS sequence"/>
</dbReference>
<dbReference type="EMBL" id="VXIV02002298">
    <property type="protein sequence ID" value="KAF6026332.1"/>
    <property type="molecule type" value="Genomic_DNA"/>
</dbReference>
<name>A0A7J7JJ26_BUGNE</name>
<keyword evidence="3" id="KW-1185">Reference proteome</keyword>
<evidence type="ECO:0000256" key="1">
    <source>
        <dbReference type="SAM" id="Phobius"/>
    </source>
</evidence>
<evidence type="ECO:0000313" key="2">
    <source>
        <dbReference type="EMBL" id="KAF6026332.1"/>
    </source>
</evidence>
<proteinExistence type="predicted"/>
<dbReference type="AlphaFoldDB" id="A0A7J7JJ26"/>
<gene>
    <name evidence="2" type="ORF">EB796_015360</name>
</gene>
<reference evidence="2" key="1">
    <citation type="submission" date="2020-06" db="EMBL/GenBank/DDBJ databases">
        <title>Draft genome of Bugula neritina, a colonial animal packing powerful symbionts and potential medicines.</title>
        <authorList>
            <person name="Rayko M."/>
        </authorList>
    </citation>
    <scope>NUCLEOTIDE SEQUENCE [LARGE SCALE GENOMIC DNA]</scope>
    <source>
        <strain evidence="2">Kwan_BN1</strain>
    </source>
</reference>
<keyword evidence="1" id="KW-0472">Membrane</keyword>
<protein>
    <submittedName>
        <fullName evidence="2">Uncharacterized protein</fullName>
    </submittedName>
</protein>
<comment type="caution">
    <text evidence="2">The sequence shown here is derived from an EMBL/GenBank/DDBJ whole genome shotgun (WGS) entry which is preliminary data.</text>
</comment>
<keyword evidence="1" id="KW-0812">Transmembrane</keyword>
<sequence length="94" mass="10916">MWDTGRSTNIRMRKAAVNATLNAKNLLYMSIECLSNCLLALSTPLFNLTINYRRKMIKEDNSLIQFQRHQLIGGQQTYEEADWWYKEAGGQQLS</sequence>
<keyword evidence="1" id="KW-1133">Transmembrane helix</keyword>
<feature type="transmembrane region" description="Helical" evidence="1">
    <location>
        <begin position="26"/>
        <end position="48"/>
    </location>
</feature>
<accession>A0A7J7JJ26</accession>